<proteinExistence type="predicted"/>
<organism evidence="2 3">
    <name type="scientific">Oesophagostomum dentatum</name>
    <name type="common">Nodular worm</name>
    <dbReference type="NCBI Taxonomy" id="61180"/>
    <lineage>
        <taxon>Eukaryota</taxon>
        <taxon>Metazoa</taxon>
        <taxon>Ecdysozoa</taxon>
        <taxon>Nematoda</taxon>
        <taxon>Chromadorea</taxon>
        <taxon>Rhabditida</taxon>
        <taxon>Rhabditina</taxon>
        <taxon>Rhabditomorpha</taxon>
        <taxon>Strongyloidea</taxon>
        <taxon>Strongylidae</taxon>
        <taxon>Oesophagostomum</taxon>
    </lineage>
</organism>
<dbReference type="OrthoDB" id="269384at2759"/>
<name>A0A0B1TCC5_OESDE</name>
<dbReference type="EMBL" id="KN550743">
    <property type="protein sequence ID" value="KHJ93492.1"/>
    <property type="molecule type" value="Genomic_DNA"/>
</dbReference>
<reference evidence="2 3" key="1">
    <citation type="submission" date="2014-03" db="EMBL/GenBank/DDBJ databases">
        <title>Draft genome of the hookworm Oesophagostomum dentatum.</title>
        <authorList>
            <person name="Mitreva M."/>
        </authorList>
    </citation>
    <scope>NUCLEOTIDE SEQUENCE [LARGE SCALE GENOMIC DNA]</scope>
    <source>
        <strain evidence="2 3">OD-Hann</strain>
    </source>
</reference>
<dbReference type="InterPro" id="IPR037192">
    <property type="entry name" value="ERO1-like_sf"/>
</dbReference>
<keyword evidence="3" id="KW-1185">Reference proteome</keyword>
<dbReference type="AlphaFoldDB" id="A0A0B1TCC5"/>
<dbReference type="SUPFAM" id="SSF110019">
    <property type="entry name" value="ERO1-like"/>
    <property type="match status" value="1"/>
</dbReference>
<evidence type="ECO:0000313" key="3">
    <source>
        <dbReference type="Proteomes" id="UP000053660"/>
    </source>
</evidence>
<sequence>MRSLVKPCCQPLLRPKAVQSGVNMDKPCPFWPDDRQCGSNQCSIGICDDEVPPGLHQPSGATVRLYMIVPTVSLTAQQK</sequence>
<accession>A0A0B1TCC5</accession>
<dbReference type="Proteomes" id="UP000053660">
    <property type="component" value="Unassembled WGS sequence"/>
</dbReference>
<evidence type="ECO:0000256" key="1">
    <source>
        <dbReference type="ARBA" id="ARBA00023136"/>
    </source>
</evidence>
<keyword evidence="1" id="KW-0472">Membrane</keyword>
<gene>
    <name evidence="2" type="ORF">OESDEN_06594</name>
</gene>
<evidence type="ECO:0000313" key="2">
    <source>
        <dbReference type="EMBL" id="KHJ93492.1"/>
    </source>
</evidence>
<protein>
    <submittedName>
        <fullName evidence="2">Uncharacterized protein</fullName>
    </submittedName>
</protein>